<dbReference type="EMBL" id="DQAY01000181">
    <property type="protein sequence ID" value="HCO26867.1"/>
    <property type="molecule type" value="Genomic_DNA"/>
</dbReference>
<evidence type="ECO:0000313" key="3">
    <source>
        <dbReference type="EMBL" id="HCO26867.1"/>
    </source>
</evidence>
<evidence type="ECO:0000256" key="1">
    <source>
        <dbReference type="SAM" id="Coils"/>
    </source>
</evidence>
<feature type="signal peptide" evidence="2">
    <location>
        <begin position="1"/>
        <end position="25"/>
    </location>
</feature>
<feature type="chain" id="PRO_5017669866" evidence="2">
    <location>
        <begin position="26"/>
        <end position="124"/>
    </location>
</feature>
<evidence type="ECO:0000313" key="4">
    <source>
        <dbReference type="Proteomes" id="UP000263642"/>
    </source>
</evidence>
<feature type="coiled-coil region" evidence="1">
    <location>
        <begin position="32"/>
        <end position="59"/>
    </location>
</feature>
<proteinExistence type="predicted"/>
<accession>A0A3D3RFR1</accession>
<dbReference type="AlphaFoldDB" id="A0A3D3RFR1"/>
<comment type="caution">
    <text evidence="3">The sequence shown here is derived from an EMBL/GenBank/DDBJ whole genome shotgun (WGS) entry which is preliminary data.</text>
</comment>
<reference evidence="3 4" key="1">
    <citation type="journal article" date="2018" name="Nat. Biotechnol.">
        <title>A standardized bacterial taxonomy based on genome phylogeny substantially revises the tree of life.</title>
        <authorList>
            <person name="Parks D.H."/>
            <person name="Chuvochina M."/>
            <person name="Waite D.W."/>
            <person name="Rinke C."/>
            <person name="Skarshewski A."/>
            <person name="Chaumeil P.A."/>
            <person name="Hugenholtz P."/>
        </authorList>
    </citation>
    <scope>NUCLEOTIDE SEQUENCE [LARGE SCALE GENOMIC DNA]</scope>
    <source>
        <strain evidence="3">UBA9375</strain>
    </source>
</reference>
<organism evidence="3 4">
    <name type="scientific">Gimesia maris</name>
    <dbReference type="NCBI Taxonomy" id="122"/>
    <lineage>
        <taxon>Bacteria</taxon>
        <taxon>Pseudomonadati</taxon>
        <taxon>Planctomycetota</taxon>
        <taxon>Planctomycetia</taxon>
        <taxon>Planctomycetales</taxon>
        <taxon>Planctomycetaceae</taxon>
        <taxon>Gimesia</taxon>
    </lineage>
</organism>
<sequence>MQRWSFPPMVILSLCCLFVSNLQSAVEAEKPLSESDSDINEMLTRIEQLEQRVRDLEQKPTPFRFPVTQMPSPPRLLLTPPGAAKVIPALPQQPTHPQNWKRNQINGIDYYIVPLSQSDRTPVR</sequence>
<protein>
    <submittedName>
        <fullName evidence="3">Uncharacterized protein</fullName>
    </submittedName>
</protein>
<dbReference type="Proteomes" id="UP000263642">
    <property type="component" value="Unassembled WGS sequence"/>
</dbReference>
<keyword evidence="2" id="KW-0732">Signal</keyword>
<keyword evidence="1" id="KW-0175">Coiled coil</keyword>
<name>A0A3D3RFR1_9PLAN</name>
<evidence type="ECO:0000256" key="2">
    <source>
        <dbReference type="SAM" id="SignalP"/>
    </source>
</evidence>
<gene>
    <name evidence="3" type="ORF">DIT97_29090</name>
</gene>